<protein>
    <submittedName>
        <fullName evidence="2">Uncharacterized protein</fullName>
    </submittedName>
</protein>
<proteinExistence type="predicted"/>
<reference evidence="2 3" key="1">
    <citation type="submission" date="2008-07" db="EMBL/GenBank/DDBJ databases">
        <authorList>
            <person name="El-Sayed N."/>
            <person name="Caler E."/>
            <person name="Inman J."/>
            <person name="Amedeo P."/>
            <person name="Hass B."/>
            <person name="Wortman J."/>
        </authorList>
    </citation>
    <scope>NUCLEOTIDE SEQUENCE [LARGE SCALE GENOMIC DNA]</scope>
    <source>
        <strain evidence="3">ATCC 50983 / TXsc</strain>
    </source>
</reference>
<dbReference type="GeneID" id="9050410"/>
<keyword evidence="1" id="KW-0732">Signal</keyword>
<accession>C5LEC4</accession>
<sequence>MCSFILLIALFTVLGSGSDISKLPVGVAEQSYDENIGKGYNIDMDGPLGKTNWPYYGRPTNCTCSGGCLTGGCECPNGQHLFVQYYPVACYAICAELCNDASDCPWAPAGAHVGIKCVLGRCLLDCTPQLGYNCVNEDYSVCMEYQMGPAKGIMCQWTF</sequence>
<dbReference type="RefSeq" id="XP_002773090.1">
    <property type="nucleotide sequence ID" value="XM_002773044.1"/>
</dbReference>
<organism evidence="3">
    <name type="scientific">Perkinsus marinus (strain ATCC 50983 / TXsc)</name>
    <dbReference type="NCBI Taxonomy" id="423536"/>
    <lineage>
        <taxon>Eukaryota</taxon>
        <taxon>Sar</taxon>
        <taxon>Alveolata</taxon>
        <taxon>Perkinsozoa</taxon>
        <taxon>Perkinsea</taxon>
        <taxon>Perkinsida</taxon>
        <taxon>Perkinsidae</taxon>
        <taxon>Perkinsus</taxon>
    </lineage>
</organism>
<evidence type="ECO:0000256" key="1">
    <source>
        <dbReference type="SAM" id="SignalP"/>
    </source>
</evidence>
<dbReference type="InParanoid" id="C5LEC4"/>
<feature type="chain" id="PRO_5002954454" evidence="1">
    <location>
        <begin position="18"/>
        <end position="159"/>
    </location>
</feature>
<name>C5LEC4_PERM5</name>
<keyword evidence="3" id="KW-1185">Reference proteome</keyword>
<dbReference type="AlphaFoldDB" id="C5LEC4"/>
<dbReference type="Proteomes" id="UP000007800">
    <property type="component" value="Unassembled WGS sequence"/>
</dbReference>
<evidence type="ECO:0000313" key="2">
    <source>
        <dbReference type="EMBL" id="EER04906.1"/>
    </source>
</evidence>
<dbReference type="EMBL" id="GG681224">
    <property type="protein sequence ID" value="EER04906.1"/>
    <property type="molecule type" value="Genomic_DNA"/>
</dbReference>
<feature type="signal peptide" evidence="1">
    <location>
        <begin position="1"/>
        <end position="17"/>
    </location>
</feature>
<evidence type="ECO:0000313" key="3">
    <source>
        <dbReference type="Proteomes" id="UP000007800"/>
    </source>
</evidence>
<gene>
    <name evidence="2" type="ORF">Pmar_PMAR010458</name>
</gene>